<keyword evidence="2" id="KW-1003">Cell membrane</keyword>
<evidence type="ECO:0000256" key="1">
    <source>
        <dbReference type="ARBA" id="ARBA00004429"/>
    </source>
</evidence>
<feature type="transmembrane region" description="Helical" evidence="6">
    <location>
        <begin position="295"/>
        <end position="311"/>
    </location>
</feature>
<organism evidence="7 8">
    <name type="scientific">Plasticicumulans acidivorans</name>
    <dbReference type="NCBI Taxonomy" id="886464"/>
    <lineage>
        <taxon>Bacteria</taxon>
        <taxon>Pseudomonadati</taxon>
        <taxon>Pseudomonadota</taxon>
        <taxon>Gammaproteobacteria</taxon>
        <taxon>Candidatus Competibacteraceae</taxon>
        <taxon>Plasticicumulans</taxon>
    </lineage>
</organism>
<accession>A0A317MU07</accession>
<feature type="transmembrane region" description="Helical" evidence="6">
    <location>
        <begin position="87"/>
        <end position="107"/>
    </location>
</feature>
<feature type="transmembrane region" description="Helical" evidence="6">
    <location>
        <begin position="62"/>
        <end position="80"/>
    </location>
</feature>
<dbReference type="Pfam" id="PF02653">
    <property type="entry name" value="BPD_transp_2"/>
    <property type="match status" value="1"/>
</dbReference>
<feature type="transmembrane region" description="Helical" evidence="6">
    <location>
        <begin position="113"/>
        <end position="137"/>
    </location>
</feature>
<feature type="transmembrane region" description="Helical" evidence="6">
    <location>
        <begin position="188"/>
        <end position="215"/>
    </location>
</feature>
<keyword evidence="5 6" id="KW-0472">Membrane</keyword>
<evidence type="ECO:0000313" key="7">
    <source>
        <dbReference type="EMBL" id="PWV61130.1"/>
    </source>
</evidence>
<dbReference type="RefSeq" id="WP_110018806.1">
    <property type="nucleotide sequence ID" value="NZ_QGTJ01000006.1"/>
</dbReference>
<keyword evidence="3 6" id="KW-0812">Transmembrane</keyword>
<dbReference type="PANTHER" id="PTHR47089">
    <property type="entry name" value="ABC TRANSPORTER, PERMEASE PROTEIN"/>
    <property type="match status" value="1"/>
</dbReference>
<dbReference type="GO" id="GO:0022857">
    <property type="term" value="F:transmembrane transporter activity"/>
    <property type="evidence" value="ECO:0007669"/>
    <property type="project" value="InterPro"/>
</dbReference>
<feature type="transmembrane region" description="Helical" evidence="6">
    <location>
        <begin position="245"/>
        <end position="262"/>
    </location>
</feature>
<keyword evidence="4 6" id="KW-1133">Transmembrane helix</keyword>
<feature type="transmembrane region" description="Helical" evidence="6">
    <location>
        <begin position="323"/>
        <end position="343"/>
    </location>
</feature>
<dbReference type="GO" id="GO:0005886">
    <property type="term" value="C:plasma membrane"/>
    <property type="evidence" value="ECO:0007669"/>
    <property type="project" value="UniProtKB-SubCell"/>
</dbReference>
<name>A0A317MU07_9GAMM</name>
<comment type="caution">
    <text evidence="7">The sequence shown here is derived from an EMBL/GenBank/DDBJ whole genome shotgun (WGS) entry which is preliminary data.</text>
</comment>
<evidence type="ECO:0000256" key="6">
    <source>
        <dbReference type="SAM" id="Phobius"/>
    </source>
</evidence>
<feature type="transmembrane region" description="Helical" evidence="6">
    <location>
        <begin position="149"/>
        <end position="168"/>
    </location>
</feature>
<sequence length="351" mass="36833">MFRLEARPAPSTLARWLAPLGALLLTLLLAAVLFAQLGQSPLHAFAVFFLRPLDGLYGIGEWLLKATPLMLCGLGLALGFRASVWNIGAEGQLTVGAIAAGGLAIHFDGSDSAWLLPAMAGAGVLGGMLWAAIPALLRTRWQTNEILTTLMLAYVAPLLLAWLVNGPWRDPAGFNFPQSIQFGESALLAPLLAGTRLTVAFPLALGLAVLCWLFLRHAYLGFQMNIAGQAPAAARYAGYSPARTVWVALLVGGGCAGLAGFAEVAGPLGQLLPSVSPGYGFAAIIVAFVGRLHPLGVVLASLLLSLLYLGGESAQMELGLPASITGLFQGALLFALLACDTLVHYRLRRSR</sequence>
<evidence type="ECO:0000256" key="5">
    <source>
        <dbReference type="ARBA" id="ARBA00023136"/>
    </source>
</evidence>
<dbReference type="PANTHER" id="PTHR47089:SF1">
    <property type="entry name" value="GUANOSINE ABC TRANSPORTER PERMEASE PROTEIN NUPP"/>
    <property type="match status" value="1"/>
</dbReference>
<dbReference type="OrthoDB" id="9809785at2"/>
<reference evidence="7 8" key="1">
    <citation type="submission" date="2018-05" db="EMBL/GenBank/DDBJ databases">
        <title>Genomic Encyclopedia of Type Strains, Phase IV (KMG-IV): sequencing the most valuable type-strain genomes for metagenomic binning, comparative biology and taxonomic classification.</title>
        <authorList>
            <person name="Goeker M."/>
        </authorList>
    </citation>
    <scope>NUCLEOTIDE SEQUENCE [LARGE SCALE GENOMIC DNA]</scope>
    <source>
        <strain evidence="7 8">DSM 23606</strain>
    </source>
</reference>
<dbReference type="AlphaFoldDB" id="A0A317MU07"/>
<comment type="subcellular location">
    <subcellularLocation>
        <location evidence="1">Cell inner membrane</location>
        <topology evidence="1">Multi-pass membrane protein</topology>
    </subcellularLocation>
</comment>
<proteinExistence type="predicted"/>
<keyword evidence="8" id="KW-1185">Reference proteome</keyword>
<dbReference type="EMBL" id="QGTJ01000006">
    <property type="protein sequence ID" value="PWV61130.1"/>
    <property type="molecule type" value="Genomic_DNA"/>
</dbReference>
<evidence type="ECO:0000256" key="3">
    <source>
        <dbReference type="ARBA" id="ARBA00022692"/>
    </source>
</evidence>
<evidence type="ECO:0000313" key="8">
    <source>
        <dbReference type="Proteomes" id="UP000246569"/>
    </source>
</evidence>
<dbReference type="Proteomes" id="UP000246569">
    <property type="component" value="Unassembled WGS sequence"/>
</dbReference>
<gene>
    <name evidence="7" type="ORF">C7443_106144</name>
</gene>
<dbReference type="InterPro" id="IPR001851">
    <property type="entry name" value="ABC_transp_permease"/>
</dbReference>
<dbReference type="CDD" id="cd06580">
    <property type="entry name" value="TM_PBP1_transp_TpRbsC_like"/>
    <property type="match status" value="1"/>
</dbReference>
<evidence type="ECO:0000256" key="2">
    <source>
        <dbReference type="ARBA" id="ARBA00022475"/>
    </source>
</evidence>
<evidence type="ECO:0000256" key="4">
    <source>
        <dbReference type="ARBA" id="ARBA00022989"/>
    </source>
</evidence>
<protein>
    <submittedName>
        <fullName evidence="7">Nucleoside ABC transporter membrane protein</fullName>
    </submittedName>
</protein>